<gene>
    <name evidence="3" type="ORF">GTP46_25860</name>
</gene>
<keyword evidence="1" id="KW-0732">Signal</keyword>
<feature type="signal peptide" evidence="1">
    <location>
        <begin position="1"/>
        <end position="23"/>
    </location>
</feature>
<comment type="caution">
    <text evidence="3">The sequence shown here is derived from an EMBL/GenBank/DDBJ whole genome shotgun (WGS) entry which is preliminary data.</text>
</comment>
<accession>A0A6L8KGB5</accession>
<evidence type="ECO:0000313" key="4">
    <source>
        <dbReference type="Proteomes" id="UP000479335"/>
    </source>
</evidence>
<protein>
    <submittedName>
        <fullName evidence="3">PEP-CTERM sorting domain-containing protein</fullName>
    </submittedName>
</protein>
<dbReference type="InterPro" id="IPR013424">
    <property type="entry name" value="Ice-binding_C"/>
</dbReference>
<dbReference type="Proteomes" id="UP000479335">
    <property type="component" value="Unassembled WGS sequence"/>
</dbReference>
<reference evidence="3 4" key="1">
    <citation type="submission" date="2019-12" db="EMBL/GenBank/DDBJ databases">
        <title>Novel species isolated from a subtropical stream in China.</title>
        <authorList>
            <person name="Lu H."/>
        </authorList>
    </citation>
    <scope>NUCLEOTIDE SEQUENCE [LARGE SCALE GENOMIC DNA]</scope>
    <source>
        <strain evidence="3 4">FT135W</strain>
    </source>
</reference>
<name>A0A6L8KGB5_9BURK</name>
<organism evidence="3 4">
    <name type="scientific">Duganella flavida</name>
    <dbReference type="NCBI Taxonomy" id="2692175"/>
    <lineage>
        <taxon>Bacteria</taxon>
        <taxon>Pseudomonadati</taxon>
        <taxon>Pseudomonadota</taxon>
        <taxon>Betaproteobacteria</taxon>
        <taxon>Burkholderiales</taxon>
        <taxon>Oxalobacteraceae</taxon>
        <taxon>Telluria group</taxon>
        <taxon>Duganella</taxon>
    </lineage>
</organism>
<evidence type="ECO:0000259" key="2">
    <source>
        <dbReference type="Pfam" id="PF07589"/>
    </source>
</evidence>
<dbReference type="Pfam" id="PF07589">
    <property type="entry name" value="PEP-CTERM"/>
    <property type="match status" value="1"/>
</dbReference>
<dbReference type="AlphaFoldDB" id="A0A6L8KGB5"/>
<dbReference type="EMBL" id="WWCN01000022">
    <property type="protein sequence ID" value="MYM26060.1"/>
    <property type="molecule type" value="Genomic_DNA"/>
</dbReference>
<dbReference type="NCBIfam" id="TIGR02595">
    <property type="entry name" value="PEP_CTERM"/>
    <property type="match status" value="1"/>
</dbReference>
<keyword evidence="4" id="KW-1185">Reference proteome</keyword>
<proteinExistence type="predicted"/>
<feature type="chain" id="PRO_5026685058" evidence="1">
    <location>
        <begin position="24"/>
        <end position="208"/>
    </location>
</feature>
<sequence length="208" mass="22234">MHRLLSASLVMACFALCSTQASADTVQLNSWTNGWADVSVFNSIDSHAYSGAAGGFSGQLNGGTFQTYCVDLYQSFNWGTTYTDYSVVALSTTVSHDLARLFTSHLGDVVDGNTSAAFQLATWEIMYEQGGSYNLSAGNFTESGNATVHNIAQGYLDTLGQSAIYTVQKLESPTSQDFVLTTAVPEPSSYAMLAAGLGLIGWIKRRKA</sequence>
<feature type="domain" description="Ice-binding protein C-terminal" evidence="2">
    <location>
        <begin position="183"/>
        <end position="207"/>
    </location>
</feature>
<dbReference type="RefSeq" id="WP_161009503.1">
    <property type="nucleotide sequence ID" value="NZ_WWCN01000022.1"/>
</dbReference>
<evidence type="ECO:0000256" key="1">
    <source>
        <dbReference type="SAM" id="SignalP"/>
    </source>
</evidence>
<evidence type="ECO:0000313" key="3">
    <source>
        <dbReference type="EMBL" id="MYM26060.1"/>
    </source>
</evidence>